<sequence>MIELLKKRCARKDALSVFAINFLFLIIAALLFAVAHPNPLFSHGFPPAAYIAFLPVFLLIQRTTLIFSFFWGALYGIASYSLFAYWLAVFHPVALYVVIIIYAFFLSIVFFLLKLADRYFPKYGFILQWLIWLGYEYCKTVGFLGFPYGIIGYSQWRVVFLLQIAAIFGVWAVSAIVVFPSAWLAASLKGSHGLKGAGKNVSALFIEHKLSACIWVVAFFLVSIFGFFSQKDYSAEKKMRLALIQPNSDPWQGNIETYKQDFQILAKLSDEALLHEPETELVVWPETAFIPRIDWHYRYREDRAAFNLVSDLLTYIDSKNTAFLIGNDDAIKANVNGFPERLDYNAALLFIPQKNTIPPQPAKYWKKHLVPFTEHFPYKSIFPNIHQLLIEHDTHFWEKGAEFSVFNVNAVKFSVPICFEDSFGYISREFIKRGAQVLINISNDAWAKSLPCQNQHLSMAVFRAVENRVSMVRATASGQTVAIDPNGRIIAEAEPFVQTFLSAEIPVIAKPSSLYLFFGDGLGVFFLIAGLGLLINGLIQNIVSKKDE</sequence>
<organism evidence="10 11">
    <name type="scientific">Treponema phagedenis</name>
    <dbReference type="NCBI Taxonomy" id="162"/>
    <lineage>
        <taxon>Bacteria</taxon>
        <taxon>Pseudomonadati</taxon>
        <taxon>Spirochaetota</taxon>
        <taxon>Spirochaetia</taxon>
        <taxon>Spirochaetales</taxon>
        <taxon>Treponemataceae</taxon>
        <taxon>Treponema</taxon>
    </lineage>
</organism>
<dbReference type="Pfam" id="PF00795">
    <property type="entry name" value="CN_hydrolase"/>
    <property type="match status" value="1"/>
</dbReference>
<dbReference type="RefSeq" id="WP_024752315.1">
    <property type="nucleotide sequence ID" value="NZ_CDNC01000049.1"/>
</dbReference>
<name>A0A0B7GZY8_TREPH</name>
<evidence type="ECO:0000256" key="4">
    <source>
        <dbReference type="ARBA" id="ARBA00022679"/>
    </source>
</evidence>
<dbReference type="HAMAP" id="MF_01148">
    <property type="entry name" value="Lnt"/>
    <property type="match status" value="1"/>
</dbReference>
<dbReference type="Gene3D" id="3.60.110.10">
    <property type="entry name" value="Carbon-nitrogen hydrolase"/>
    <property type="match status" value="1"/>
</dbReference>
<keyword evidence="10" id="KW-0449">Lipoprotein</keyword>
<dbReference type="PANTHER" id="PTHR38686">
    <property type="entry name" value="APOLIPOPROTEIN N-ACYLTRANSFERASE"/>
    <property type="match status" value="1"/>
</dbReference>
<comment type="catalytic activity">
    <reaction evidence="9">
        <text>N-terminal S-1,2-diacyl-sn-glyceryl-L-cysteinyl-[lipoprotein] + a glycerophospholipid = N-acyl-S-1,2-diacyl-sn-glyceryl-L-cysteinyl-[lipoprotein] + a 2-acyl-sn-glycero-3-phospholipid + H(+)</text>
        <dbReference type="Rhea" id="RHEA:48228"/>
        <dbReference type="Rhea" id="RHEA-COMP:14681"/>
        <dbReference type="Rhea" id="RHEA-COMP:14684"/>
        <dbReference type="ChEBI" id="CHEBI:15378"/>
        <dbReference type="ChEBI" id="CHEBI:136912"/>
        <dbReference type="ChEBI" id="CHEBI:140656"/>
        <dbReference type="ChEBI" id="CHEBI:140657"/>
        <dbReference type="ChEBI" id="CHEBI:140660"/>
        <dbReference type="EC" id="2.3.1.269"/>
    </reaction>
</comment>
<evidence type="ECO:0000256" key="2">
    <source>
        <dbReference type="ARBA" id="ARBA00010065"/>
    </source>
</evidence>
<keyword evidence="6 9" id="KW-1133">Transmembrane helix</keyword>
<comment type="similarity">
    <text evidence="2 9">Belongs to the CN hydrolase family. Apolipoprotein N-acyltransferase subfamily.</text>
</comment>
<keyword evidence="11" id="KW-1185">Reference proteome</keyword>
<protein>
    <recommendedName>
        <fullName evidence="9">Apolipoprotein N-acyltransferase</fullName>
        <shortName evidence="9">ALP N-acyltransferase</shortName>
        <ecNumber evidence="9">2.3.1.269</ecNumber>
    </recommendedName>
</protein>
<dbReference type="AlphaFoldDB" id="A0A0B7GZY8"/>
<evidence type="ECO:0000256" key="6">
    <source>
        <dbReference type="ARBA" id="ARBA00022989"/>
    </source>
</evidence>
<dbReference type="Proteomes" id="UP000042527">
    <property type="component" value="Unassembled WGS sequence"/>
</dbReference>
<dbReference type="CDD" id="cd07571">
    <property type="entry name" value="ALP_N-acyl_transferase"/>
    <property type="match status" value="1"/>
</dbReference>
<feature type="transmembrane region" description="Helical" evidence="9">
    <location>
        <begin position="14"/>
        <end position="34"/>
    </location>
</feature>
<feature type="transmembrane region" description="Helical" evidence="9">
    <location>
        <begin position="125"/>
        <end position="148"/>
    </location>
</feature>
<evidence type="ECO:0000256" key="9">
    <source>
        <dbReference type="HAMAP-Rule" id="MF_01148"/>
    </source>
</evidence>
<evidence type="ECO:0000256" key="3">
    <source>
        <dbReference type="ARBA" id="ARBA00022475"/>
    </source>
</evidence>
<feature type="transmembrane region" description="Helical" evidence="9">
    <location>
        <begin position="40"/>
        <end position="60"/>
    </location>
</feature>
<dbReference type="NCBIfam" id="TIGR00546">
    <property type="entry name" value="lnt"/>
    <property type="match status" value="1"/>
</dbReference>
<comment type="pathway">
    <text evidence="9">Protein modification; lipoprotein biosynthesis (N-acyl transfer).</text>
</comment>
<evidence type="ECO:0000256" key="5">
    <source>
        <dbReference type="ARBA" id="ARBA00022692"/>
    </source>
</evidence>
<evidence type="ECO:0000313" key="10">
    <source>
        <dbReference type="EMBL" id="CEM63222.1"/>
    </source>
</evidence>
<evidence type="ECO:0000313" key="11">
    <source>
        <dbReference type="Proteomes" id="UP000042527"/>
    </source>
</evidence>
<feature type="transmembrane region" description="Helical" evidence="9">
    <location>
        <begin position="160"/>
        <end position="188"/>
    </location>
</feature>
<reference evidence="11" key="1">
    <citation type="submission" date="2015-01" db="EMBL/GenBank/DDBJ databases">
        <authorList>
            <person name="Manzoor Shahid"/>
            <person name="Zubair Saima"/>
        </authorList>
    </citation>
    <scope>NUCLEOTIDE SEQUENCE [LARGE SCALE GENOMIC DNA]</scope>
    <source>
        <strain evidence="11">V1</strain>
    </source>
</reference>
<keyword evidence="7 9" id="KW-0472">Membrane</keyword>
<dbReference type="PROSITE" id="PS50263">
    <property type="entry name" value="CN_HYDROLASE"/>
    <property type="match status" value="1"/>
</dbReference>
<keyword evidence="5 9" id="KW-0812">Transmembrane</keyword>
<evidence type="ECO:0000256" key="7">
    <source>
        <dbReference type="ARBA" id="ARBA00023136"/>
    </source>
</evidence>
<feature type="transmembrane region" description="Helical" evidence="9">
    <location>
        <begin position="209"/>
        <end position="228"/>
    </location>
</feature>
<dbReference type="GO" id="GO:0042158">
    <property type="term" value="P:lipoprotein biosynthetic process"/>
    <property type="evidence" value="ECO:0007669"/>
    <property type="project" value="UniProtKB-UniRule"/>
</dbReference>
<gene>
    <name evidence="9 10" type="primary">lnt</name>
    <name evidence="10" type="ORF">TPHV1_70085</name>
</gene>
<dbReference type="InterPro" id="IPR045378">
    <property type="entry name" value="LNT_N"/>
</dbReference>
<dbReference type="InterPro" id="IPR036526">
    <property type="entry name" value="C-N_Hydrolase_sf"/>
</dbReference>
<evidence type="ECO:0000256" key="8">
    <source>
        <dbReference type="ARBA" id="ARBA00023315"/>
    </source>
</evidence>
<evidence type="ECO:0000256" key="1">
    <source>
        <dbReference type="ARBA" id="ARBA00004651"/>
    </source>
</evidence>
<keyword evidence="8 9" id="KW-0012">Acyltransferase</keyword>
<keyword evidence="4 9" id="KW-0808">Transferase</keyword>
<comment type="function">
    <text evidence="9">Catalyzes the phospholipid dependent N-acylation of the N-terminal cysteine of apolipoprotein, the last step in lipoprotein maturation.</text>
</comment>
<comment type="subcellular location">
    <subcellularLocation>
        <location evidence="1 9">Cell membrane</location>
        <topology evidence="1 9">Multi-pass membrane protein</topology>
    </subcellularLocation>
</comment>
<dbReference type="PANTHER" id="PTHR38686:SF1">
    <property type="entry name" value="APOLIPOPROTEIN N-ACYLTRANSFERASE"/>
    <property type="match status" value="1"/>
</dbReference>
<proteinExistence type="inferred from homology"/>
<dbReference type="OrthoDB" id="9811121at2"/>
<dbReference type="GO" id="GO:0016410">
    <property type="term" value="F:N-acyltransferase activity"/>
    <property type="evidence" value="ECO:0007669"/>
    <property type="project" value="UniProtKB-UniRule"/>
</dbReference>
<dbReference type="GO" id="GO:0005886">
    <property type="term" value="C:plasma membrane"/>
    <property type="evidence" value="ECO:0007669"/>
    <property type="project" value="UniProtKB-SubCell"/>
</dbReference>
<keyword evidence="3 9" id="KW-1003">Cell membrane</keyword>
<feature type="transmembrane region" description="Helical" evidence="9">
    <location>
        <begin position="514"/>
        <end position="539"/>
    </location>
</feature>
<feature type="transmembrane region" description="Helical" evidence="9">
    <location>
        <begin position="67"/>
        <end position="87"/>
    </location>
</feature>
<dbReference type="GeneID" id="57752528"/>
<dbReference type="SUPFAM" id="SSF56317">
    <property type="entry name" value="Carbon-nitrogen hydrolase"/>
    <property type="match status" value="1"/>
</dbReference>
<dbReference type="InterPro" id="IPR004563">
    <property type="entry name" value="Apolipo_AcylTrfase"/>
</dbReference>
<dbReference type="Pfam" id="PF20154">
    <property type="entry name" value="LNT_N"/>
    <property type="match status" value="1"/>
</dbReference>
<accession>A0A0B7GZY8</accession>
<dbReference type="EC" id="2.3.1.269" evidence="9"/>
<feature type="transmembrane region" description="Helical" evidence="9">
    <location>
        <begin position="93"/>
        <end position="113"/>
    </location>
</feature>
<dbReference type="InterPro" id="IPR003010">
    <property type="entry name" value="C-N_Hydrolase"/>
</dbReference>
<dbReference type="EMBL" id="CDNC01000049">
    <property type="protein sequence ID" value="CEM63222.1"/>
    <property type="molecule type" value="Genomic_DNA"/>
</dbReference>
<dbReference type="UniPathway" id="UPA00666"/>